<dbReference type="KEGG" id="nba:CUN60_00665"/>
<dbReference type="UniPathway" id="UPA00053">
    <property type="reaction ID" value="UER00088"/>
</dbReference>
<keyword evidence="7 11" id="KW-0418">Kinase</keyword>
<dbReference type="PANTHER" id="PTHR21087:SF16">
    <property type="entry name" value="SHIKIMATE KINASE 1, CHLOROPLASTIC"/>
    <property type="match status" value="1"/>
</dbReference>
<dbReference type="SUPFAM" id="SSF52540">
    <property type="entry name" value="P-loop containing nucleoside triphosphate hydrolases"/>
    <property type="match status" value="1"/>
</dbReference>
<feature type="binding site" evidence="11">
    <location>
        <position position="59"/>
    </location>
    <ligand>
        <name>substrate</name>
    </ligand>
</feature>
<organism evidence="12 13">
    <name type="scientific">Aquella oligotrophica</name>
    <dbReference type="NCBI Taxonomy" id="2067065"/>
    <lineage>
        <taxon>Bacteria</taxon>
        <taxon>Pseudomonadati</taxon>
        <taxon>Pseudomonadota</taxon>
        <taxon>Betaproteobacteria</taxon>
        <taxon>Neisseriales</taxon>
        <taxon>Neisseriaceae</taxon>
        <taxon>Aquella</taxon>
    </lineage>
</organism>
<dbReference type="GO" id="GO:0008652">
    <property type="term" value="P:amino acid biosynthetic process"/>
    <property type="evidence" value="ECO:0007669"/>
    <property type="project" value="UniProtKB-KW"/>
</dbReference>
<sequence length="171" mass="19176">MTAKNIIIVGITGVGKTTIGKVLSEKLDKQFIDLDKYIEVSCGVDIPTIFELEGEQGFRDRESLALKQVISQNDNYVLSLGGGCVIRAENRQIITRSNNLVLQLIADLKVIVERLVKSPNKRPLLANQDIQQKIENLFNERKEFYDAVSDLTVNTTNLKPAQVVSKVEQYL</sequence>
<dbReference type="GO" id="GO:0005829">
    <property type="term" value="C:cytosol"/>
    <property type="evidence" value="ECO:0007669"/>
    <property type="project" value="TreeGrafter"/>
</dbReference>
<dbReference type="GO" id="GO:0004765">
    <property type="term" value="F:shikimate kinase activity"/>
    <property type="evidence" value="ECO:0007669"/>
    <property type="project" value="UniProtKB-UniRule"/>
</dbReference>
<feature type="binding site" evidence="11">
    <location>
        <position position="141"/>
    </location>
    <ligand>
        <name>substrate</name>
    </ligand>
</feature>
<dbReference type="PRINTS" id="PR01100">
    <property type="entry name" value="SHIKIMTKNASE"/>
</dbReference>
<name>A0A2I7N349_9NEIS</name>
<keyword evidence="11" id="KW-0963">Cytoplasm</keyword>
<dbReference type="EMBL" id="CP024847">
    <property type="protein sequence ID" value="AUR50872.1"/>
    <property type="molecule type" value="Genomic_DNA"/>
</dbReference>
<dbReference type="GO" id="GO:0009073">
    <property type="term" value="P:aromatic amino acid family biosynthetic process"/>
    <property type="evidence" value="ECO:0007669"/>
    <property type="project" value="UniProtKB-KW"/>
</dbReference>
<dbReference type="GO" id="GO:0009423">
    <property type="term" value="P:chorismate biosynthetic process"/>
    <property type="evidence" value="ECO:0007669"/>
    <property type="project" value="UniProtKB-UniRule"/>
</dbReference>
<evidence type="ECO:0000256" key="11">
    <source>
        <dbReference type="HAMAP-Rule" id="MF_00109"/>
    </source>
</evidence>
<comment type="pathway">
    <text evidence="1 11">Metabolic intermediate biosynthesis; chorismate biosynthesis; chorismate from D-erythrose 4-phosphate and phosphoenolpyruvate: step 5/7.</text>
</comment>
<comment type="subcellular location">
    <subcellularLocation>
        <location evidence="11">Cytoplasm</location>
    </subcellularLocation>
</comment>
<feature type="binding site" evidence="11">
    <location>
        <position position="122"/>
    </location>
    <ligand>
        <name>ATP</name>
        <dbReference type="ChEBI" id="CHEBI:30616"/>
    </ligand>
</feature>
<dbReference type="PROSITE" id="PS01128">
    <property type="entry name" value="SHIKIMATE_KINASE"/>
    <property type="match status" value="1"/>
</dbReference>
<evidence type="ECO:0000256" key="7">
    <source>
        <dbReference type="ARBA" id="ARBA00022777"/>
    </source>
</evidence>
<keyword evidence="5 11" id="KW-0808">Transferase</keyword>
<keyword evidence="11" id="KW-0460">Magnesium</keyword>
<dbReference type="GO" id="GO:0005524">
    <property type="term" value="F:ATP binding"/>
    <property type="evidence" value="ECO:0007669"/>
    <property type="project" value="UniProtKB-UniRule"/>
</dbReference>
<dbReference type="InterPro" id="IPR031322">
    <property type="entry name" value="Shikimate/glucono_kinase"/>
</dbReference>
<keyword evidence="11" id="KW-0479">Metal-binding</keyword>
<gene>
    <name evidence="11" type="primary">aroK</name>
    <name evidence="12" type="ORF">CUN60_00665</name>
</gene>
<feature type="binding site" evidence="11">
    <location>
        <position position="35"/>
    </location>
    <ligand>
        <name>substrate</name>
    </ligand>
</feature>
<evidence type="ECO:0000256" key="9">
    <source>
        <dbReference type="ARBA" id="ARBA00023141"/>
    </source>
</evidence>
<dbReference type="InterPro" id="IPR000623">
    <property type="entry name" value="Shikimate_kinase/TSH1"/>
</dbReference>
<dbReference type="Pfam" id="PF01202">
    <property type="entry name" value="SKI"/>
    <property type="match status" value="1"/>
</dbReference>
<dbReference type="RefSeq" id="WP_102950172.1">
    <property type="nucleotide sequence ID" value="NZ_CP024847.1"/>
</dbReference>
<dbReference type="Proteomes" id="UP000236655">
    <property type="component" value="Chromosome"/>
</dbReference>
<keyword evidence="4 11" id="KW-0028">Amino-acid biosynthesis</keyword>
<dbReference type="AlphaFoldDB" id="A0A2I7N349"/>
<evidence type="ECO:0000256" key="10">
    <source>
        <dbReference type="ARBA" id="ARBA00048567"/>
    </source>
</evidence>
<evidence type="ECO:0000256" key="1">
    <source>
        <dbReference type="ARBA" id="ARBA00004842"/>
    </source>
</evidence>
<dbReference type="OrthoDB" id="9800332at2"/>
<evidence type="ECO:0000313" key="13">
    <source>
        <dbReference type="Proteomes" id="UP000236655"/>
    </source>
</evidence>
<evidence type="ECO:0000313" key="12">
    <source>
        <dbReference type="EMBL" id="AUR50872.1"/>
    </source>
</evidence>
<evidence type="ECO:0000256" key="6">
    <source>
        <dbReference type="ARBA" id="ARBA00022741"/>
    </source>
</evidence>
<reference evidence="13" key="1">
    <citation type="submission" date="2017-11" db="EMBL/GenBank/DDBJ databases">
        <authorList>
            <person name="Chan K.G."/>
            <person name="Lee L.S."/>
        </authorList>
    </citation>
    <scope>NUCLEOTIDE SEQUENCE [LARGE SCALE GENOMIC DNA]</scope>
    <source>
        <strain evidence="13">DSM 100970</strain>
    </source>
</reference>
<keyword evidence="8 11" id="KW-0067">ATP-binding</keyword>
<evidence type="ECO:0000256" key="3">
    <source>
        <dbReference type="ARBA" id="ARBA00012154"/>
    </source>
</evidence>
<keyword evidence="13" id="KW-1185">Reference proteome</keyword>
<feature type="binding site" evidence="11">
    <location>
        <position position="17"/>
    </location>
    <ligand>
        <name>Mg(2+)</name>
        <dbReference type="ChEBI" id="CHEBI:18420"/>
    </ligand>
</feature>
<dbReference type="EC" id="2.7.1.71" evidence="3 11"/>
<dbReference type="InterPro" id="IPR023000">
    <property type="entry name" value="Shikimate_kinase_CS"/>
</dbReference>
<comment type="cofactor">
    <cofactor evidence="11">
        <name>Mg(2+)</name>
        <dbReference type="ChEBI" id="CHEBI:18420"/>
    </cofactor>
    <text evidence="11">Binds 1 Mg(2+) ion per subunit.</text>
</comment>
<comment type="similarity">
    <text evidence="2 11">Belongs to the shikimate kinase family.</text>
</comment>
<evidence type="ECO:0000256" key="4">
    <source>
        <dbReference type="ARBA" id="ARBA00022605"/>
    </source>
</evidence>
<proteinExistence type="inferred from homology"/>
<keyword evidence="9 11" id="KW-0057">Aromatic amino acid biosynthesis</keyword>
<keyword evidence="6 11" id="KW-0547">Nucleotide-binding</keyword>
<dbReference type="InterPro" id="IPR027417">
    <property type="entry name" value="P-loop_NTPase"/>
</dbReference>
<evidence type="ECO:0000256" key="8">
    <source>
        <dbReference type="ARBA" id="ARBA00022840"/>
    </source>
</evidence>
<evidence type="ECO:0000256" key="5">
    <source>
        <dbReference type="ARBA" id="ARBA00022679"/>
    </source>
</evidence>
<dbReference type="CDD" id="cd00464">
    <property type="entry name" value="SK"/>
    <property type="match status" value="1"/>
</dbReference>
<dbReference type="GO" id="GO:0000287">
    <property type="term" value="F:magnesium ion binding"/>
    <property type="evidence" value="ECO:0007669"/>
    <property type="project" value="UniProtKB-UniRule"/>
</dbReference>
<comment type="function">
    <text evidence="11">Catalyzes the specific phosphorylation of the 3-hydroxyl group of shikimic acid using ATP as a cosubstrate.</text>
</comment>
<comment type="subunit">
    <text evidence="11">Monomer.</text>
</comment>
<comment type="catalytic activity">
    <reaction evidence="10 11">
        <text>shikimate + ATP = 3-phosphoshikimate + ADP + H(+)</text>
        <dbReference type="Rhea" id="RHEA:13121"/>
        <dbReference type="ChEBI" id="CHEBI:15378"/>
        <dbReference type="ChEBI" id="CHEBI:30616"/>
        <dbReference type="ChEBI" id="CHEBI:36208"/>
        <dbReference type="ChEBI" id="CHEBI:145989"/>
        <dbReference type="ChEBI" id="CHEBI:456216"/>
        <dbReference type="EC" id="2.7.1.71"/>
    </reaction>
</comment>
<feature type="binding site" evidence="11">
    <location>
        <position position="82"/>
    </location>
    <ligand>
        <name>substrate</name>
    </ligand>
</feature>
<evidence type="ECO:0000256" key="2">
    <source>
        <dbReference type="ARBA" id="ARBA00006997"/>
    </source>
</evidence>
<dbReference type="HAMAP" id="MF_00109">
    <property type="entry name" value="Shikimate_kinase"/>
    <property type="match status" value="1"/>
</dbReference>
<protein>
    <recommendedName>
        <fullName evidence="3 11">Shikimate kinase</fullName>
        <shortName evidence="11">SK</shortName>
        <ecNumber evidence="3 11">2.7.1.71</ecNumber>
    </recommendedName>
</protein>
<accession>A0A2I7N349</accession>
<feature type="binding site" evidence="11">
    <location>
        <begin position="13"/>
        <end position="18"/>
    </location>
    <ligand>
        <name>ATP</name>
        <dbReference type="ChEBI" id="CHEBI:30616"/>
    </ligand>
</feature>
<dbReference type="Gene3D" id="3.40.50.300">
    <property type="entry name" value="P-loop containing nucleotide triphosphate hydrolases"/>
    <property type="match status" value="1"/>
</dbReference>
<comment type="caution">
    <text evidence="11">Lacks conserved residue(s) required for the propagation of feature annotation.</text>
</comment>
<dbReference type="PANTHER" id="PTHR21087">
    <property type="entry name" value="SHIKIMATE KINASE"/>
    <property type="match status" value="1"/>
</dbReference>